<dbReference type="PANTHER" id="PTHR38011:SF11">
    <property type="entry name" value="2,5-DIAMINO-6-RIBOSYLAMINO-4(3H)-PYRIMIDINONE 5'-PHOSPHATE REDUCTASE"/>
    <property type="match status" value="1"/>
</dbReference>
<protein>
    <submittedName>
        <fullName evidence="2">Dihydrofolate reductase</fullName>
    </submittedName>
</protein>
<dbReference type="SUPFAM" id="SSF53597">
    <property type="entry name" value="Dihydrofolate reductase-like"/>
    <property type="match status" value="1"/>
</dbReference>
<proteinExistence type="predicted"/>
<dbReference type="RefSeq" id="WP_165239654.1">
    <property type="nucleotide sequence ID" value="NZ_JAAKZV010000093.1"/>
</dbReference>
<reference evidence="2 3" key="1">
    <citation type="submission" date="2020-02" db="EMBL/GenBank/DDBJ databases">
        <title>Whole-genome analyses of novel actinobacteria.</title>
        <authorList>
            <person name="Sahin N."/>
        </authorList>
    </citation>
    <scope>NUCLEOTIDE SEQUENCE [LARGE SCALE GENOMIC DNA]</scope>
    <source>
        <strain evidence="2 3">A7024</strain>
    </source>
</reference>
<comment type="caution">
    <text evidence="2">The sequence shown here is derived from an EMBL/GenBank/DDBJ whole genome shotgun (WGS) entry which is preliminary data.</text>
</comment>
<accession>A0A6G4U567</accession>
<dbReference type="EMBL" id="JAAKZV010000093">
    <property type="protein sequence ID" value="NGN66351.1"/>
    <property type="molecule type" value="Genomic_DNA"/>
</dbReference>
<dbReference type="InterPro" id="IPR050765">
    <property type="entry name" value="Riboflavin_Biosynth_HTPR"/>
</dbReference>
<sequence length="193" mass="20608">MRKLTYFVAATLDGYIAGPNGELDFFPYQDEDIQTIAADYPETLPVPVRGALGVADAPSRHFDTVIMGRGTYDPGLEAGLTSPYAHLRQYVVSTTLTSPDPDVEVVGGDPVALVRDLKKQDGQDIWLAGGGKLAGALLGEIEKLIVKRHRIVAGSGTPMFAGHFAPAAFTPTDTRTLASGLEFITYSRTGGRI</sequence>
<dbReference type="Gene3D" id="3.40.430.10">
    <property type="entry name" value="Dihydrofolate Reductase, subunit A"/>
    <property type="match status" value="1"/>
</dbReference>
<name>A0A6G4U567_9ACTN</name>
<organism evidence="2 3">
    <name type="scientific">Streptomyces coryli</name>
    <dbReference type="NCBI Taxonomy" id="1128680"/>
    <lineage>
        <taxon>Bacteria</taxon>
        <taxon>Bacillati</taxon>
        <taxon>Actinomycetota</taxon>
        <taxon>Actinomycetes</taxon>
        <taxon>Kitasatosporales</taxon>
        <taxon>Streptomycetaceae</taxon>
        <taxon>Streptomyces</taxon>
    </lineage>
</organism>
<dbReference type="InterPro" id="IPR024072">
    <property type="entry name" value="DHFR-like_dom_sf"/>
</dbReference>
<evidence type="ECO:0000259" key="1">
    <source>
        <dbReference type="Pfam" id="PF01872"/>
    </source>
</evidence>
<evidence type="ECO:0000313" key="3">
    <source>
        <dbReference type="Proteomes" id="UP000481583"/>
    </source>
</evidence>
<dbReference type="Proteomes" id="UP000481583">
    <property type="component" value="Unassembled WGS sequence"/>
</dbReference>
<dbReference type="GO" id="GO:0008703">
    <property type="term" value="F:5-amino-6-(5-phosphoribosylamino)uracil reductase activity"/>
    <property type="evidence" value="ECO:0007669"/>
    <property type="project" value="InterPro"/>
</dbReference>
<dbReference type="GO" id="GO:0009231">
    <property type="term" value="P:riboflavin biosynthetic process"/>
    <property type="evidence" value="ECO:0007669"/>
    <property type="project" value="InterPro"/>
</dbReference>
<evidence type="ECO:0000313" key="2">
    <source>
        <dbReference type="EMBL" id="NGN66351.1"/>
    </source>
</evidence>
<dbReference type="PANTHER" id="PTHR38011">
    <property type="entry name" value="DIHYDROFOLATE REDUCTASE FAMILY PROTEIN (AFU_ORTHOLOGUE AFUA_8G06820)"/>
    <property type="match status" value="1"/>
</dbReference>
<dbReference type="Pfam" id="PF01872">
    <property type="entry name" value="RibD_C"/>
    <property type="match status" value="1"/>
</dbReference>
<keyword evidence="3" id="KW-1185">Reference proteome</keyword>
<gene>
    <name evidence="2" type="ORF">G5C51_20925</name>
</gene>
<feature type="domain" description="Bacterial bifunctional deaminase-reductase C-terminal" evidence="1">
    <location>
        <begin position="2"/>
        <end position="162"/>
    </location>
</feature>
<dbReference type="AlphaFoldDB" id="A0A6G4U567"/>
<dbReference type="InterPro" id="IPR002734">
    <property type="entry name" value="RibDG_C"/>
</dbReference>